<dbReference type="OrthoDB" id="9810441at2"/>
<reference evidence="1 2" key="1">
    <citation type="submission" date="2018-12" db="EMBL/GenBank/DDBJ databases">
        <title>bacterium Hansschlegelia zhihuaiae S113.</title>
        <authorList>
            <person name="He J."/>
        </authorList>
    </citation>
    <scope>NUCLEOTIDE SEQUENCE [LARGE SCALE GENOMIC DNA]</scope>
    <source>
        <strain evidence="1 2">S 113</strain>
    </source>
</reference>
<dbReference type="SUPFAM" id="SSF54427">
    <property type="entry name" value="NTF2-like"/>
    <property type="match status" value="1"/>
</dbReference>
<keyword evidence="2" id="KW-1185">Reference proteome</keyword>
<protein>
    <submittedName>
        <fullName evidence="1">Ester cyclase</fullName>
    </submittedName>
</protein>
<dbReference type="Proteomes" id="UP000289708">
    <property type="component" value="Unassembled WGS sequence"/>
</dbReference>
<evidence type="ECO:0000313" key="1">
    <source>
        <dbReference type="EMBL" id="RXF74953.1"/>
    </source>
</evidence>
<dbReference type="AlphaFoldDB" id="A0A4Q0MMW8"/>
<sequence>MTGSELEERYRRYIARLNDRRVHELEDFVHDEVVYNGERLTRAGYQDLIAEAVAAIPDLWFDIRLLVASGDRVACRLLFECTPQRTFLGLEPSGKRVSFCEHVFYEFRDGRIAEVWSLIDRSALAAQLAG</sequence>
<dbReference type="GO" id="GO:0030638">
    <property type="term" value="P:polyketide metabolic process"/>
    <property type="evidence" value="ECO:0007669"/>
    <property type="project" value="InterPro"/>
</dbReference>
<dbReference type="RefSeq" id="WP_128775944.1">
    <property type="nucleotide sequence ID" value="NZ_RYFI01000002.1"/>
</dbReference>
<organism evidence="1 2">
    <name type="scientific">Hansschlegelia zhihuaiae</name>
    <dbReference type="NCBI Taxonomy" id="405005"/>
    <lineage>
        <taxon>Bacteria</taxon>
        <taxon>Pseudomonadati</taxon>
        <taxon>Pseudomonadota</taxon>
        <taxon>Alphaproteobacteria</taxon>
        <taxon>Hyphomicrobiales</taxon>
        <taxon>Methylopilaceae</taxon>
        <taxon>Hansschlegelia</taxon>
    </lineage>
</organism>
<dbReference type="Gene3D" id="3.10.450.50">
    <property type="match status" value="1"/>
</dbReference>
<dbReference type="PANTHER" id="PTHR38436:SF1">
    <property type="entry name" value="ESTER CYCLASE"/>
    <property type="match status" value="1"/>
</dbReference>
<accession>A0A4Q0MMW8</accession>
<gene>
    <name evidence="1" type="ORF">EK403_02515</name>
</gene>
<dbReference type="EMBL" id="RYFI01000002">
    <property type="protein sequence ID" value="RXF74953.1"/>
    <property type="molecule type" value="Genomic_DNA"/>
</dbReference>
<dbReference type="InterPro" id="IPR032710">
    <property type="entry name" value="NTF2-like_dom_sf"/>
</dbReference>
<proteinExistence type="predicted"/>
<dbReference type="Pfam" id="PF07366">
    <property type="entry name" value="SnoaL"/>
    <property type="match status" value="1"/>
</dbReference>
<comment type="caution">
    <text evidence="1">The sequence shown here is derived from an EMBL/GenBank/DDBJ whole genome shotgun (WGS) entry which is preliminary data.</text>
</comment>
<name>A0A4Q0MMW8_9HYPH</name>
<dbReference type="PANTHER" id="PTHR38436">
    <property type="entry name" value="POLYKETIDE CYCLASE SNOAL-LIKE DOMAIN"/>
    <property type="match status" value="1"/>
</dbReference>
<evidence type="ECO:0000313" key="2">
    <source>
        <dbReference type="Proteomes" id="UP000289708"/>
    </source>
</evidence>
<dbReference type="InterPro" id="IPR009959">
    <property type="entry name" value="Cyclase_SnoaL-like"/>
</dbReference>